<name>A0ABR7CZR3_9BACT</name>
<gene>
    <name evidence="2" type="ORF">H8S64_06045</name>
</gene>
<accession>A0ABR7CZR3</accession>
<evidence type="ECO:0000313" key="3">
    <source>
        <dbReference type="Proteomes" id="UP000646484"/>
    </source>
</evidence>
<keyword evidence="1" id="KW-0472">Membrane</keyword>
<feature type="transmembrane region" description="Helical" evidence="1">
    <location>
        <begin position="12"/>
        <end position="28"/>
    </location>
</feature>
<dbReference type="EMBL" id="JACOOH010000002">
    <property type="protein sequence ID" value="MBC5620655.1"/>
    <property type="molecule type" value="Genomic_DNA"/>
</dbReference>
<evidence type="ECO:0000256" key="1">
    <source>
        <dbReference type="SAM" id="Phobius"/>
    </source>
</evidence>
<reference evidence="2 3" key="1">
    <citation type="submission" date="2020-08" db="EMBL/GenBank/DDBJ databases">
        <title>Genome public.</title>
        <authorList>
            <person name="Liu C."/>
            <person name="Sun Q."/>
        </authorList>
    </citation>
    <scope>NUCLEOTIDE SEQUENCE [LARGE SCALE GENOMIC DNA]</scope>
    <source>
        <strain evidence="2 3">NSJ-56</strain>
    </source>
</reference>
<proteinExistence type="predicted"/>
<comment type="caution">
    <text evidence="2">The sequence shown here is derived from an EMBL/GenBank/DDBJ whole genome shotgun (WGS) entry which is preliminary data.</text>
</comment>
<evidence type="ECO:0000313" key="2">
    <source>
        <dbReference type="EMBL" id="MBC5620655.1"/>
    </source>
</evidence>
<keyword evidence="1" id="KW-1133">Transmembrane helix</keyword>
<keyword evidence="3" id="KW-1185">Reference proteome</keyword>
<keyword evidence="1" id="KW-0812">Transmembrane</keyword>
<dbReference type="Proteomes" id="UP000646484">
    <property type="component" value="Unassembled WGS sequence"/>
</dbReference>
<sequence>MRKPDKVEKVIFYVVGFIAIIVGVNRTVSSGWMKWLLRERLEVPNPTEYVFNFSKEEVKQAVIERMGKYQYRDMTIYGFGYDVFRKDESHFRGNVDYFVFREQYAFSFCYRKRNGGRLSCLEMRLYLDSLAPQQTRARMEVTKLEVFTGYGLAVGIHGIGIGPILKDMPATTVEEYQVLYKIGKQLGVADKMPRINYPIGLSKKELMDTYYNEGFILFKYTNRSSWDEFDE</sequence>
<dbReference type="RefSeq" id="WP_186975356.1">
    <property type="nucleotide sequence ID" value="NZ_JACOOH010000002.1"/>
</dbReference>
<protein>
    <submittedName>
        <fullName evidence="2">Uncharacterized protein</fullName>
    </submittedName>
</protein>
<organism evidence="2 3">
    <name type="scientific">Butyricimonas hominis</name>
    <dbReference type="NCBI Taxonomy" id="2763032"/>
    <lineage>
        <taxon>Bacteria</taxon>
        <taxon>Pseudomonadati</taxon>
        <taxon>Bacteroidota</taxon>
        <taxon>Bacteroidia</taxon>
        <taxon>Bacteroidales</taxon>
        <taxon>Odoribacteraceae</taxon>
        <taxon>Butyricimonas</taxon>
    </lineage>
</organism>